<sequence>MFNLLLRFLLLCLTLLTPMTAQSAIIEAEGMAIIQDNDISSAREYAIKDASQQASMQAAVYISSNQVVKDGILAIDNMQINTLGQVSNIQVLDEKIIDNRLHVKIRAEVFIDEGCKNGVINKYTKSVAFTAFPVANIRQVNLGGLQNISSALPRKLSQLARNEKDLISLDASHLDLRQPSGSLPNQLDDRALYTLETTLNGIGTNYIAAGIIQDLSMVDPRTHAENNFYIDLYNRLDYRSKKHLRNFQLSLNVYDAFTGHLVTQKQYQTTGLWNLDRTIKTGFDSAGFLKQDYGQKVTQLQQHLIKDLSNQLSCEPFTARITRTQDKRLWIAAGKHQGIKRGDKLAVYRKSTHYNHDMRPATDINSTQQTLIIDDVQMHSASGHLPLAAESFNIRPGDLVIAR</sequence>
<dbReference type="Gene3D" id="2.40.10.410">
    <property type="entry name" value="FlgT, C-terminal domain"/>
    <property type="match status" value="1"/>
</dbReference>
<dbReference type="Gene3D" id="3.30.1660.40">
    <property type="entry name" value="FlgT, N-terminal domain"/>
    <property type="match status" value="1"/>
</dbReference>
<dbReference type="AlphaFoldDB" id="A0A2G6JQS5"/>
<dbReference type="Proteomes" id="UP000243469">
    <property type="component" value="Unassembled WGS sequence"/>
</dbReference>
<dbReference type="Pfam" id="PF16548">
    <property type="entry name" value="FlgT_N"/>
    <property type="match status" value="1"/>
</dbReference>
<feature type="chain" id="PRO_5013936067" description="Flagellar biosynthesis protein FlgT" evidence="1">
    <location>
        <begin position="24"/>
        <end position="403"/>
    </location>
</feature>
<evidence type="ECO:0000313" key="5">
    <source>
        <dbReference type="EMBL" id="PIE24992.1"/>
    </source>
</evidence>
<dbReference type="InterPro" id="IPR038165">
    <property type="entry name" value="FlgT_C_sf"/>
</dbReference>
<feature type="domain" description="Flagellar assembly protein T N-terminal" evidence="4">
    <location>
        <begin position="25"/>
        <end position="110"/>
    </location>
</feature>
<gene>
    <name evidence="5" type="ORF">CSA60_02375</name>
</gene>
<evidence type="ECO:0000256" key="1">
    <source>
        <dbReference type="SAM" id="SignalP"/>
    </source>
</evidence>
<evidence type="ECO:0000259" key="4">
    <source>
        <dbReference type="Pfam" id="PF16548"/>
    </source>
</evidence>
<feature type="signal peptide" evidence="1">
    <location>
        <begin position="1"/>
        <end position="23"/>
    </location>
</feature>
<accession>A0A2G6JQS5</accession>
<evidence type="ECO:0000259" key="2">
    <source>
        <dbReference type="Pfam" id="PF16538"/>
    </source>
</evidence>
<dbReference type="Pfam" id="PF16538">
    <property type="entry name" value="FlgT_C"/>
    <property type="match status" value="1"/>
</dbReference>
<dbReference type="Pfam" id="PF16539">
    <property type="entry name" value="FlgT_M"/>
    <property type="match status" value="1"/>
</dbReference>
<keyword evidence="1" id="KW-0732">Signal</keyword>
<dbReference type="InterPro" id="IPR032388">
    <property type="entry name" value="FlgT_C"/>
</dbReference>
<dbReference type="InterPro" id="IPR038180">
    <property type="entry name" value="FlgT_N_sf"/>
</dbReference>
<name>A0A2G6JQS5_NEPCE</name>
<comment type="caution">
    <text evidence="5">The sequence shown here is derived from an EMBL/GenBank/DDBJ whole genome shotgun (WGS) entry which is preliminary data.</text>
</comment>
<protein>
    <recommendedName>
        <fullName evidence="7">Flagellar biosynthesis protein FlgT</fullName>
    </recommendedName>
</protein>
<dbReference type="Gene3D" id="3.40.50.10610">
    <property type="entry name" value="ABC-type transport auxiliary lipoprotein component"/>
    <property type="match status" value="1"/>
</dbReference>
<evidence type="ECO:0000259" key="3">
    <source>
        <dbReference type="Pfam" id="PF16539"/>
    </source>
</evidence>
<dbReference type="InterPro" id="IPR032370">
    <property type="entry name" value="FlgT_N"/>
</dbReference>
<reference evidence="5 6" key="1">
    <citation type="submission" date="2017-10" db="EMBL/GenBank/DDBJ databases">
        <title>Novel microbial diversity and functional potential in the marine mammal oral microbiome.</title>
        <authorList>
            <person name="Dudek N.K."/>
            <person name="Sun C.L."/>
            <person name="Burstein D."/>
            <person name="Kantor R.S."/>
            <person name="Aliaga Goltsman D.S."/>
            <person name="Bik E.M."/>
            <person name="Thomas B.C."/>
            <person name="Banfield J.F."/>
            <person name="Relman D.A."/>
        </authorList>
    </citation>
    <scope>NUCLEOTIDE SEQUENCE [LARGE SCALE GENOMIC DNA]</scope>
    <source>
        <strain evidence="5">DOLJORAL78_47_21</strain>
    </source>
</reference>
<evidence type="ECO:0008006" key="7">
    <source>
        <dbReference type="Google" id="ProtNLM"/>
    </source>
</evidence>
<evidence type="ECO:0000313" key="6">
    <source>
        <dbReference type="Proteomes" id="UP000243469"/>
    </source>
</evidence>
<feature type="domain" description="Flagellar assembly protein T middle" evidence="3">
    <location>
        <begin position="120"/>
        <end position="280"/>
    </location>
</feature>
<dbReference type="InterPro" id="IPR032386">
    <property type="entry name" value="FlgT_M"/>
</dbReference>
<dbReference type="EMBL" id="PDSH01000014">
    <property type="protein sequence ID" value="PIE24992.1"/>
    <property type="molecule type" value="Genomic_DNA"/>
</dbReference>
<proteinExistence type="predicted"/>
<organism evidence="5 6">
    <name type="scientific">Neptuniibacter caesariensis</name>
    <dbReference type="NCBI Taxonomy" id="207954"/>
    <lineage>
        <taxon>Bacteria</taxon>
        <taxon>Pseudomonadati</taxon>
        <taxon>Pseudomonadota</taxon>
        <taxon>Gammaproteobacteria</taxon>
        <taxon>Oceanospirillales</taxon>
        <taxon>Oceanospirillaceae</taxon>
        <taxon>Neptuniibacter</taxon>
    </lineage>
</organism>
<feature type="domain" description="Flagellar assembly protein T C-terminal" evidence="2">
    <location>
        <begin position="327"/>
        <end position="401"/>
    </location>
</feature>